<feature type="transmembrane region" description="Helical" evidence="1">
    <location>
        <begin position="71"/>
        <end position="96"/>
    </location>
</feature>
<evidence type="ECO:0000313" key="3">
    <source>
        <dbReference type="Proteomes" id="UP000017842"/>
    </source>
</evidence>
<name>V5BXN6_9GAMM</name>
<dbReference type="EMBL" id="AYLO01000127">
    <property type="protein sequence ID" value="ESS69318.1"/>
    <property type="molecule type" value="Genomic_DNA"/>
</dbReference>
<keyword evidence="1" id="KW-0812">Transmembrane</keyword>
<evidence type="ECO:0000313" key="2">
    <source>
        <dbReference type="EMBL" id="ESS69318.1"/>
    </source>
</evidence>
<comment type="caution">
    <text evidence="2">The sequence shown here is derived from an EMBL/GenBank/DDBJ whole genome shotgun (WGS) entry which is preliminary data.</text>
</comment>
<dbReference type="Proteomes" id="UP000017842">
    <property type="component" value="Unassembled WGS sequence"/>
</dbReference>
<sequence>MDVAQRLNCIRQGKEIILGSVIALAVSLSATFIGFDRERAFYPIVMIVIASYYGLFAVMGGSGKTLLIESVFITAFVAVAILGYKLNLWFVVAALITHGVFDVYHGHLIHNPGVPTWWPMFCLVYDIFAAGYLAWLLAVSRLSANVR</sequence>
<feature type="transmembrane region" description="Helical" evidence="1">
    <location>
        <begin position="116"/>
        <end position="138"/>
    </location>
</feature>
<proteinExistence type="predicted"/>
<keyword evidence="3" id="KW-1185">Reference proteome</keyword>
<dbReference type="RefSeq" id="WP_023496058.1">
    <property type="nucleotide sequence ID" value="NZ_AYLO01000127.1"/>
</dbReference>
<organism evidence="2 3">
    <name type="scientific">Methyloglobulus morosus KoM1</name>
    <dbReference type="NCBI Taxonomy" id="1116472"/>
    <lineage>
        <taxon>Bacteria</taxon>
        <taxon>Pseudomonadati</taxon>
        <taxon>Pseudomonadota</taxon>
        <taxon>Gammaproteobacteria</taxon>
        <taxon>Methylococcales</taxon>
        <taxon>Methylococcaceae</taxon>
        <taxon>Methyloglobulus</taxon>
    </lineage>
</organism>
<dbReference type="AlphaFoldDB" id="V5BXN6"/>
<evidence type="ECO:0000256" key="1">
    <source>
        <dbReference type="SAM" id="Phobius"/>
    </source>
</evidence>
<protein>
    <submittedName>
        <fullName evidence="2">Uncharacterized protein</fullName>
    </submittedName>
</protein>
<dbReference type="OrthoDB" id="7580644at2"/>
<feature type="transmembrane region" description="Helical" evidence="1">
    <location>
        <begin position="41"/>
        <end position="59"/>
    </location>
</feature>
<keyword evidence="1" id="KW-1133">Transmembrane helix</keyword>
<keyword evidence="1" id="KW-0472">Membrane</keyword>
<feature type="transmembrane region" description="Helical" evidence="1">
    <location>
        <begin position="16"/>
        <end position="35"/>
    </location>
</feature>
<reference evidence="2 3" key="1">
    <citation type="journal article" date="2013" name="Genome Announc.">
        <title>Draft Genome Sequence of the Methanotrophic Gammaproteobacterium Methyloglobulus morosus DSM 22980 Strain KoM1.</title>
        <authorList>
            <person name="Poehlein A."/>
            <person name="Deutzmann J.S."/>
            <person name="Daniel R."/>
            <person name="Simeonova D.D."/>
        </authorList>
    </citation>
    <scope>NUCLEOTIDE SEQUENCE [LARGE SCALE GENOMIC DNA]</scope>
    <source>
        <strain evidence="2 3">KoM1</strain>
    </source>
</reference>
<dbReference type="STRING" id="1116472.MGMO_137c00120"/>
<dbReference type="eggNOG" id="ENOG5032SG5">
    <property type="taxonomic scope" value="Bacteria"/>
</dbReference>
<accession>V5BXN6</accession>
<gene>
    <name evidence="2" type="ORF">MGMO_137c00120</name>
</gene>